<proteinExistence type="predicted"/>
<dbReference type="InterPro" id="IPR018490">
    <property type="entry name" value="cNMP-bd_dom_sf"/>
</dbReference>
<dbReference type="STRING" id="1560234.SP90_11840"/>
<dbReference type="PATRIC" id="fig|1560234.3.peg.1461"/>
<evidence type="ECO:0000313" key="2">
    <source>
        <dbReference type="EMBL" id="OBQ46573.1"/>
    </source>
</evidence>
<protein>
    <recommendedName>
        <fullName evidence="1">Cyclic nucleotide-binding domain-containing protein</fullName>
    </recommendedName>
</protein>
<keyword evidence="3" id="KW-1185">Reference proteome</keyword>
<dbReference type="InterPro" id="IPR014710">
    <property type="entry name" value="RmlC-like_jellyroll"/>
</dbReference>
<dbReference type="PANTHER" id="PTHR47823">
    <property type="entry name" value="ION_TRANS DOMAIN-CONTAINING PROTEIN"/>
    <property type="match status" value="1"/>
</dbReference>
<organism evidence="2 3">
    <name type="scientific">Halodesulfovibrio spirochaetisodalis</name>
    <dbReference type="NCBI Taxonomy" id="1560234"/>
    <lineage>
        <taxon>Bacteria</taxon>
        <taxon>Pseudomonadati</taxon>
        <taxon>Thermodesulfobacteriota</taxon>
        <taxon>Desulfovibrionia</taxon>
        <taxon>Desulfovibrionales</taxon>
        <taxon>Desulfovibrionaceae</taxon>
        <taxon>Halodesulfovibrio</taxon>
    </lineage>
</organism>
<dbReference type="Proteomes" id="UP000091979">
    <property type="component" value="Unassembled WGS sequence"/>
</dbReference>
<dbReference type="PANTHER" id="PTHR47823:SF9">
    <property type="entry name" value="CHROMOSOME UNDETERMINED SCAFFOLD_10, WHOLE GENOME SHOTGUN SEQUENCE"/>
    <property type="match status" value="1"/>
</dbReference>
<dbReference type="Pfam" id="PF00027">
    <property type="entry name" value="cNMP_binding"/>
    <property type="match status" value="1"/>
</dbReference>
<dbReference type="AlphaFoldDB" id="A0A1B7XB14"/>
<evidence type="ECO:0000259" key="1">
    <source>
        <dbReference type="PROSITE" id="PS50042"/>
    </source>
</evidence>
<dbReference type="RefSeq" id="WP_066856371.1">
    <property type="nucleotide sequence ID" value="NZ_JXMS01000021.1"/>
</dbReference>
<accession>A0A1B7XB14</accession>
<dbReference type="EMBL" id="JXMS01000021">
    <property type="protein sequence ID" value="OBQ46573.1"/>
    <property type="molecule type" value="Genomic_DNA"/>
</dbReference>
<dbReference type="SUPFAM" id="SSF51206">
    <property type="entry name" value="cAMP-binding domain-like"/>
    <property type="match status" value="1"/>
</dbReference>
<reference evidence="2 3" key="1">
    <citation type="submission" date="2015-01" db="EMBL/GenBank/DDBJ databases">
        <title>Desulfovibrio sp. JC271 draft genome sequence.</title>
        <authorList>
            <person name="Shivani Y."/>
            <person name="Subhash Y."/>
            <person name="Sasikala C."/>
            <person name="Ramana C.V."/>
        </authorList>
    </citation>
    <scope>NUCLEOTIDE SEQUENCE [LARGE SCALE GENOMIC DNA]</scope>
    <source>
        <strain evidence="2 3">JC271</strain>
    </source>
</reference>
<dbReference type="Gene3D" id="2.60.120.10">
    <property type="entry name" value="Jelly Rolls"/>
    <property type="match status" value="1"/>
</dbReference>
<name>A0A1B7XB14_9BACT</name>
<feature type="domain" description="Cyclic nucleotide-binding" evidence="1">
    <location>
        <begin position="23"/>
        <end position="118"/>
    </location>
</feature>
<gene>
    <name evidence="2" type="ORF">SP90_11840</name>
</gene>
<evidence type="ECO:0000313" key="3">
    <source>
        <dbReference type="Proteomes" id="UP000091979"/>
    </source>
</evidence>
<dbReference type="InterPro" id="IPR000595">
    <property type="entry name" value="cNMP-bd_dom"/>
</dbReference>
<sequence>MDKHAPPCCEYDENLDLLLKADLFTKIPIERLRTYALLVKRMNYQAGEFVFHQGDYDNKAYLLVQGSLSITHTYIDKSHTHGTISQGQVFGTLALLADTERLFSVEAIEPAMCLILPRPKALTEPDKDPDSAKIFIKIITERLSRWEKTCLVEAATIDSCPCKYGVSLI</sequence>
<dbReference type="PROSITE" id="PS50042">
    <property type="entry name" value="CNMP_BINDING_3"/>
    <property type="match status" value="1"/>
</dbReference>
<dbReference type="CDD" id="cd00038">
    <property type="entry name" value="CAP_ED"/>
    <property type="match status" value="1"/>
</dbReference>
<dbReference type="SMART" id="SM00100">
    <property type="entry name" value="cNMP"/>
    <property type="match status" value="1"/>
</dbReference>
<dbReference type="OrthoDB" id="5420529at2"/>
<comment type="caution">
    <text evidence="2">The sequence shown here is derived from an EMBL/GenBank/DDBJ whole genome shotgun (WGS) entry which is preliminary data.</text>
</comment>